<sequence>TGTGRYVRVNGTQRATAYGYSLWEFEVYGS</sequence>
<protein>
    <recommendedName>
        <fullName evidence="1">F5/8 type C domain-containing protein</fullName>
    </recommendedName>
</protein>
<evidence type="ECO:0000259" key="1">
    <source>
        <dbReference type="PROSITE" id="PS50022"/>
    </source>
</evidence>
<dbReference type="Gene3D" id="2.60.120.260">
    <property type="entry name" value="Galactose-binding domain-like"/>
    <property type="match status" value="1"/>
</dbReference>
<proteinExistence type="predicted"/>
<dbReference type="EMBL" id="FZOD01000166">
    <property type="protein sequence ID" value="SNT65116.1"/>
    <property type="molecule type" value="Genomic_DNA"/>
</dbReference>
<dbReference type="Proteomes" id="UP000198282">
    <property type="component" value="Unassembled WGS sequence"/>
</dbReference>
<feature type="domain" description="F5/8 type C" evidence="1">
    <location>
        <begin position="1"/>
        <end position="30"/>
    </location>
</feature>
<evidence type="ECO:0000313" key="2">
    <source>
        <dbReference type="EMBL" id="SNT65116.1"/>
    </source>
</evidence>
<feature type="non-terminal residue" evidence="2">
    <location>
        <position position="1"/>
    </location>
</feature>
<organism evidence="2 3">
    <name type="scientific">Streptosporangium subroseum</name>
    <dbReference type="NCBI Taxonomy" id="106412"/>
    <lineage>
        <taxon>Bacteria</taxon>
        <taxon>Bacillati</taxon>
        <taxon>Actinomycetota</taxon>
        <taxon>Actinomycetes</taxon>
        <taxon>Streptosporangiales</taxon>
        <taxon>Streptosporangiaceae</taxon>
        <taxon>Streptosporangium</taxon>
    </lineage>
</organism>
<name>A0A239PDJ2_9ACTN</name>
<keyword evidence="3" id="KW-1185">Reference proteome</keyword>
<accession>A0A239PDJ2</accession>
<dbReference type="AlphaFoldDB" id="A0A239PDJ2"/>
<gene>
    <name evidence="2" type="ORF">SAMN05216276_11662</name>
</gene>
<evidence type="ECO:0000313" key="3">
    <source>
        <dbReference type="Proteomes" id="UP000198282"/>
    </source>
</evidence>
<dbReference type="SUPFAM" id="SSF49785">
    <property type="entry name" value="Galactose-binding domain-like"/>
    <property type="match status" value="1"/>
</dbReference>
<dbReference type="InterPro" id="IPR008979">
    <property type="entry name" value="Galactose-bd-like_sf"/>
</dbReference>
<dbReference type="InterPro" id="IPR000421">
    <property type="entry name" value="FA58C"/>
</dbReference>
<dbReference type="PROSITE" id="PS50022">
    <property type="entry name" value="FA58C_3"/>
    <property type="match status" value="1"/>
</dbReference>
<reference evidence="2 3" key="1">
    <citation type="submission" date="2017-06" db="EMBL/GenBank/DDBJ databases">
        <authorList>
            <person name="Kim H.J."/>
            <person name="Triplett B.A."/>
        </authorList>
    </citation>
    <scope>NUCLEOTIDE SEQUENCE [LARGE SCALE GENOMIC DNA]</scope>
    <source>
        <strain evidence="2 3">CGMCC 4.2132</strain>
    </source>
</reference>